<dbReference type="PANTHER" id="PTHR43479">
    <property type="entry name" value="ACREF/ENVCD OPERON REPRESSOR-RELATED"/>
    <property type="match status" value="1"/>
</dbReference>
<dbReference type="InterPro" id="IPR050624">
    <property type="entry name" value="HTH-type_Tx_Regulator"/>
</dbReference>
<dbReference type="RefSeq" id="WP_198441856.1">
    <property type="nucleotide sequence ID" value="NZ_CBCSHE010000003.1"/>
</dbReference>
<dbReference type="Gene3D" id="1.10.357.10">
    <property type="entry name" value="Tetracycline Repressor, domain 2"/>
    <property type="match status" value="2"/>
</dbReference>
<dbReference type="Pfam" id="PF00440">
    <property type="entry name" value="TetR_N"/>
    <property type="match status" value="2"/>
</dbReference>
<dbReference type="KEGG" id="tper:IWA51_06620"/>
<dbReference type="Proteomes" id="UP000595224">
    <property type="component" value="Chromosome"/>
</dbReference>
<evidence type="ECO:0000256" key="2">
    <source>
        <dbReference type="PROSITE-ProRule" id="PRU00335"/>
    </source>
</evidence>
<keyword evidence="5" id="KW-1185">Reference proteome</keyword>
<feature type="DNA-binding region" description="H-T-H motif" evidence="2">
    <location>
        <begin position="28"/>
        <end position="47"/>
    </location>
</feature>
<reference evidence="4 5" key="1">
    <citation type="submission" date="2020-11" db="EMBL/GenBank/DDBJ databases">
        <title>Treponema Peruensis nv. sp., first commensal Treponema isolated from human feces.</title>
        <authorList>
            <person name="Belkhou C."/>
            <person name="Raes J."/>
        </authorList>
    </citation>
    <scope>NUCLEOTIDE SEQUENCE [LARGE SCALE GENOMIC DNA]</scope>
    <source>
        <strain evidence="4 5">RCC2812</strain>
    </source>
</reference>
<dbReference type="GO" id="GO:0003677">
    <property type="term" value="F:DNA binding"/>
    <property type="evidence" value="ECO:0007669"/>
    <property type="project" value="UniProtKB-UniRule"/>
</dbReference>
<dbReference type="PROSITE" id="PS50977">
    <property type="entry name" value="HTH_TETR_2"/>
    <property type="match status" value="2"/>
</dbReference>
<feature type="domain" description="HTH tetR-type" evidence="3">
    <location>
        <begin position="210"/>
        <end position="270"/>
    </location>
</feature>
<dbReference type="InterPro" id="IPR009057">
    <property type="entry name" value="Homeodomain-like_sf"/>
</dbReference>
<dbReference type="EMBL" id="CP064936">
    <property type="protein sequence ID" value="QPZ99957.1"/>
    <property type="molecule type" value="Genomic_DNA"/>
</dbReference>
<dbReference type="PRINTS" id="PR00455">
    <property type="entry name" value="HTHTETR"/>
</dbReference>
<accession>A0A7T3RBC1</accession>
<dbReference type="InterPro" id="IPR001647">
    <property type="entry name" value="HTH_TetR"/>
</dbReference>
<evidence type="ECO:0000259" key="3">
    <source>
        <dbReference type="PROSITE" id="PS50977"/>
    </source>
</evidence>
<dbReference type="SUPFAM" id="SSF46689">
    <property type="entry name" value="Homeodomain-like"/>
    <property type="match status" value="2"/>
</dbReference>
<name>A0A7T3RBC1_9SPIR</name>
<feature type="DNA-binding region" description="H-T-H motif" evidence="2">
    <location>
        <begin position="233"/>
        <end position="252"/>
    </location>
</feature>
<dbReference type="PANTHER" id="PTHR43479:SF20">
    <property type="entry name" value="HTH TETR-TYPE DOMAIN-CONTAINING PROTEIN"/>
    <property type="match status" value="1"/>
</dbReference>
<proteinExistence type="predicted"/>
<feature type="domain" description="HTH tetR-type" evidence="3">
    <location>
        <begin position="5"/>
        <end position="65"/>
    </location>
</feature>
<protein>
    <submittedName>
        <fullName evidence="4">TetR/AcrR family transcriptional regulator</fullName>
    </submittedName>
</protein>
<evidence type="ECO:0000256" key="1">
    <source>
        <dbReference type="ARBA" id="ARBA00023125"/>
    </source>
</evidence>
<sequence>MSKKTDTKEKIILAAFSFYKNPSMEKVSLSKIAARVGITKAAIYKHFSGREDLERAMSDYIYDTTQAELAALRKKDPDLLSRESMAAIAEFFVSHIEFLSFFIMSSPCISVDTLLLEFKRHGVEGLDDVIGADCFIKSMPKYITCIFVCTTFVPFILGRKGGRVNSCSQDDRSFSSGLADLVYRGAGFIPSDEKRLVELDELCIKDIGGLAPVDRILKALSGVIAKNGFTGVTVEAIAQELGMAKSSLYTWFSNKSEMIITLIRNEMGSMISFVNRNLSFVNEPQEKIYVLLKTCLEYLIARPETLDVFKWIQLQNIKIFPEGHICEGVENLVRLSRLIEKNRKVVCSDMSPFYIPWLFSMPVFVVVQGRIHRFSKETMCGILRILFSLVCGGVESRNSNFNTDIIGEIK</sequence>
<gene>
    <name evidence="4" type="ORF">IWA51_06620</name>
</gene>
<evidence type="ECO:0000313" key="5">
    <source>
        <dbReference type="Proteomes" id="UP000595224"/>
    </source>
</evidence>
<dbReference type="AlphaFoldDB" id="A0A7T3RBC1"/>
<evidence type="ECO:0000313" key="4">
    <source>
        <dbReference type="EMBL" id="QPZ99957.1"/>
    </source>
</evidence>
<keyword evidence="1 2" id="KW-0238">DNA-binding</keyword>
<organism evidence="4 5">
    <name type="scientific">Treponema peruense</name>
    <dbReference type="NCBI Taxonomy" id="2787628"/>
    <lineage>
        <taxon>Bacteria</taxon>
        <taxon>Pseudomonadati</taxon>
        <taxon>Spirochaetota</taxon>
        <taxon>Spirochaetia</taxon>
        <taxon>Spirochaetales</taxon>
        <taxon>Treponemataceae</taxon>
        <taxon>Treponema</taxon>
    </lineage>
</organism>